<dbReference type="Pfam" id="PF04321">
    <property type="entry name" value="RmlD_sub_bind"/>
    <property type="match status" value="1"/>
</dbReference>
<dbReference type="CDD" id="cd05254">
    <property type="entry name" value="dTDP_HR_like_SDR_e"/>
    <property type="match status" value="1"/>
</dbReference>
<reference evidence="9" key="1">
    <citation type="submission" date="2015-12" db="EMBL/GenBank/DDBJ databases">
        <title>FDA dAtabase for Regulatory Grade micrObial Sequences (FDA-ARGOS): Supporting development and validation of Infectious Disease Dx tests.</title>
        <authorList>
            <person name="Case J."/>
            <person name="Tallon L."/>
            <person name="Sadzewicz L."/>
            <person name="Sengamalay N."/>
            <person name="Ott S."/>
            <person name="Godinez A."/>
            <person name="Nagaraj S."/>
            <person name="Nadendla S."/>
            <person name="Sichtig H."/>
        </authorList>
    </citation>
    <scope>NUCLEOTIDE SEQUENCE [LARGE SCALE GENOMIC DNA]</scope>
    <source>
        <strain evidence="9">FDAARGOS_147</strain>
    </source>
</reference>
<dbReference type="Gene3D" id="3.90.25.10">
    <property type="entry name" value="UDP-galactose 4-epimerase, domain 1"/>
    <property type="match status" value="1"/>
</dbReference>
<protein>
    <recommendedName>
        <fullName evidence="4 6">dTDP-4-dehydrorhamnose reductase</fullName>
        <ecNumber evidence="3 6">1.1.1.133</ecNumber>
    </recommendedName>
</protein>
<dbReference type="PANTHER" id="PTHR10491">
    <property type="entry name" value="DTDP-4-DEHYDRORHAMNOSE REDUCTASE"/>
    <property type="match status" value="1"/>
</dbReference>
<evidence type="ECO:0000256" key="3">
    <source>
        <dbReference type="ARBA" id="ARBA00012929"/>
    </source>
</evidence>
<dbReference type="Gene3D" id="3.40.50.720">
    <property type="entry name" value="NAD(P)-binding Rossmann-like Domain"/>
    <property type="match status" value="1"/>
</dbReference>
<organism evidence="8 9">
    <name type="scientific">Alcaligenes xylosoxydans xylosoxydans</name>
    <name type="common">Achromobacter xylosoxidans</name>
    <dbReference type="NCBI Taxonomy" id="85698"/>
    <lineage>
        <taxon>Bacteria</taxon>
        <taxon>Pseudomonadati</taxon>
        <taxon>Pseudomonadota</taxon>
        <taxon>Betaproteobacteria</taxon>
        <taxon>Burkholderiales</taxon>
        <taxon>Alcaligenaceae</taxon>
        <taxon>Achromobacter</taxon>
    </lineage>
</organism>
<keyword evidence="6" id="KW-0521">NADP</keyword>
<dbReference type="EC" id="1.1.1.133" evidence="3 6"/>
<dbReference type="InterPro" id="IPR036291">
    <property type="entry name" value="NAD(P)-bd_dom_sf"/>
</dbReference>
<keyword evidence="6" id="KW-0560">Oxidoreductase</keyword>
<dbReference type="RefSeq" id="WP_104021548.1">
    <property type="nucleotide sequence ID" value="NZ_CP014060.2"/>
</dbReference>
<comment type="pathway">
    <text evidence="1 6">Carbohydrate biosynthesis; dTDP-L-rhamnose biosynthesis.</text>
</comment>
<evidence type="ECO:0000313" key="8">
    <source>
        <dbReference type="EMBL" id="AUZ18032.1"/>
    </source>
</evidence>
<evidence type="ECO:0000256" key="2">
    <source>
        <dbReference type="ARBA" id="ARBA00010944"/>
    </source>
</evidence>
<evidence type="ECO:0000259" key="7">
    <source>
        <dbReference type="Pfam" id="PF04321"/>
    </source>
</evidence>
<feature type="domain" description="RmlD-like substrate binding" evidence="7">
    <location>
        <begin position="4"/>
        <end position="296"/>
    </location>
</feature>
<name>A0A2L0PTI9_ALCXX</name>
<comment type="cofactor">
    <cofactor evidence="6">
        <name>Mg(2+)</name>
        <dbReference type="ChEBI" id="CHEBI:18420"/>
    </cofactor>
    <text evidence="6">Binds 1 Mg(2+) ion per monomer.</text>
</comment>
<gene>
    <name evidence="8" type="primary">rfbD</name>
    <name evidence="8" type="ORF">AL504_08360</name>
</gene>
<sequence length="304" mass="32951">MPSKILVIGRDGQLGFELRRSLAPLGVVTAVGRTDCDLTYPLQIARLVRREKPDIIVNAAAYTAVERAEEDMVRAMRINAEAAGELAALAADRGALIVHYSSDYVFNGAKAGVYDEQDEPAPLNVYGRSKLAGEQAVRALNPAHLVFRTSWVYGVFGNSFLKTMLMALRQPEALRVVSDQRGAPTGAAYIADATAQVVARYLARPAGAAFPFGLYHLAATGDASWHEYACFIAQQARRAGLAVTLTPGDIRAVSSDQYPTSARRPLNSRLDSRLLERTFGLRAPHWEEGVMHALAAIADSRNLA</sequence>
<dbReference type="Proteomes" id="UP000060602">
    <property type="component" value="Chromosome"/>
</dbReference>
<evidence type="ECO:0000256" key="6">
    <source>
        <dbReference type="RuleBase" id="RU364082"/>
    </source>
</evidence>
<comment type="function">
    <text evidence="6">Catalyzes the reduction of dTDP-6-deoxy-L-lyxo-4-hexulose to yield dTDP-L-rhamnose.</text>
</comment>
<accession>A0A2L0PTI9</accession>
<dbReference type="AlphaFoldDB" id="A0A2L0PTI9"/>
<dbReference type="InterPro" id="IPR029903">
    <property type="entry name" value="RmlD-like-bd"/>
</dbReference>
<dbReference type="GO" id="GO:0005829">
    <property type="term" value="C:cytosol"/>
    <property type="evidence" value="ECO:0007669"/>
    <property type="project" value="TreeGrafter"/>
</dbReference>
<dbReference type="SUPFAM" id="SSF51735">
    <property type="entry name" value="NAD(P)-binding Rossmann-fold domains"/>
    <property type="match status" value="1"/>
</dbReference>
<dbReference type="EMBL" id="CP014060">
    <property type="protein sequence ID" value="AUZ18032.1"/>
    <property type="molecule type" value="Genomic_DNA"/>
</dbReference>
<evidence type="ECO:0000256" key="4">
    <source>
        <dbReference type="ARBA" id="ARBA00017099"/>
    </source>
</evidence>
<comment type="similarity">
    <text evidence="2 6">Belongs to the dTDP-4-dehydrorhamnose reductase family.</text>
</comment>
<proteinExistence type="inferred from homology"/>
<evidence type="ECO:0000256" key="5">
    <source>
        <dbReference type="ARBA" id="ARBA00048200"/>
    </source>
</evidence>
<dbReference type="NCBIfam" id="TIGR01214">
    <property type="entry name" value="rmlD"/>
    <property type="match status" value="1"/>
</dbReference>
<evidence type="ECO:0000256" key="1">
    <source>
        <dbReference type="ARBA" id="ARBA00004781"/>
    </source>
</evidence>
<evidence type="ECO:0000313" key="9">
    <source>
        <dbReference type="Proteomes" id="UP000060602"/>
    </source>
</evidence>
<dbReference type="UniPathway" id="UPA00124"/>
<comment type="catalytic activity">
    <reaction evidence="5 6">
        <text>dTDP-beta-L-rhamnose + NADP(+) = dTDP-4-dehydro-beta-L-rhamnose + NADPH + H(+)</text>
        <dbReference type="Rhea" id="RHEA:21796"/>
        <dbReference type="ChEBI" id="CHEBI:15378"/>
        <dbReference type="ChEBI" id="CHEBI:57510"/>
        <dbReference type="ChEBI" id="CHEBI:57783"/>
        <dbReference type="ChEBI" id="CHEBI:58349"/>
        <dbReference type="ChEBI" id="CHEBI:62830"/>
        <dbReference type="EC" id="1.1.1.133"/>
    </reaction>
</comment>
<dbReference type="InterPro" id="IPR005913">
    <property type="entry name" value="dTDP_dehydrorham_reduct"/>
</dbReference>
<dbReference type="GO" id="GO:0019305">
    <property type="term" value="P:dTDP-rhamnose biosynthetic process"/>
    <property type="evidence" value="ECO:0007669"/>
    <property type="project" value="UniProtKB-UniPathway"/>
</dbReference>
<dbReference type="PANTHER" id="PTHR10491:SF4">
    <property type="entry name" value="METHIONINE ADENOSYLTRANSFERASE 2 SUBUNIT BETA"/>
    <property type="match status" value="1"/>
</dbReference>
<dbReference type="GO" id="GO:0008831">
    <property type="term" value="F:dTDP-4-dehydrorhamnose reductase activity"/>
    <property type="evidence" value="ECO:0007669"/>
    <property type="project" value="UniProtKB-EC"/>
</dbReference>